<dbReference type="EMBL" id="GL883079">
    <property type="protein sequence ID" value="EGF90625.1"/>
    <property type="molecule type" value="Genomic_DNA"/>
</dbReference>
<proteinExistence type="predicted"/>
<evidence type="ECO:0000313" key="2">
    <source>
        <dbReference type="Proteomes" id="UP000006512"/>
    </source>
</evidence>
<organism evidence="1 2">
    <name type="scientific">Asticcacaulis biprosthecium C19</name>
    <dbReference type="NCBI Taxonomy" id="715226"/>
    <lineage>
        <taxon>Bacteria</taxon>
        <taxon>Pseudomonadati</taxon>
        <taxon>Pseudomonadota</taxon>
        <taxon>Alphaproteobacteria</taxon>
        <taxon>Caulobacterales</taxon>
        <taxon>Caulobacteraceae</taxon>
        <taxon>Asticcacaulis</taxon>
    </lineage>
</organism>
<keyword evidence="2" id="KW-1185">Reference proteome</keyword>
<dbReference type="HOGENOM" id="CLU_3058093_0_0_5"/>
<accession>F4QQY8</accession>
<dbReference type="AlphaFoldDB" id="F4QQY8"/>
<dbReference type="Proteomes" id="UP000006512">
    <property type="component" value="Unassembled WGS sequence"/>
</dbReference>
<name>F4QQY8_9CAUL</name>
<reference evidence="2" key="1">
    <citation type="submission" date="2011-03" db="EMBL/GenBank/DDBJ databases">
        <title>Draft genome sequence of Brevundimonas diminuta.</title>
        <authorList>
            <person name="Brown P.J.B."/>
            <person name="Buechlein A."/>
            <person name="Hemmerich C."/>
            <person name="Brun Y.V."/>
        </authorList>
    </citation>
    <scope>NUCLEOTIDE SEQUENCE [LARGE SCALE GENOMIC DNA]</scope>
    <source>
        <strain evidence="2">C19</strain>
    </source>
</reference>
<protein>
    <submittedName>
        <fullName evidence="1">Uncharacterized protein</fullName>
    </submittedName>
</protein>
<evidence type="ECO:0000313" key="1">
    <source>
        <dbReference type="EMBL" id="EGF90625.1"/>
    </source>
</evidence>
<gene>
    <name evidence="1" type="ORF">ABI_36560</name>
</gene>
<sequence>MLFPSYYLCDGYSPESVAMADVGYVVAWSAWTQEAVSAAVYGQRFNASANIIA</sequence>